<dbReference type="PIRSF" id="PIRSF006431">
    <property type="entry name" value="Pept_S33"/>
    <property type="match status" value="1"/>
</dbReference>
<evidence type="ECO:0000256" key="5">
    <source>
        <dbReference type="ARBA" id="ARBA00021843"/>
    </source>
</evidence>
<keyword evidence="16" id="KW-1185">Reference proteome</keyword>
<sequence length="325" mass="36980">MPQLYGVGGARRSYHLAVGEGHQIHIEEYGCSDGIPVLICHGGPGSGLNPLNCRYFNPEHYRLILFSQRGCGLSTPHFELQANTTQHLLADMEQIRNSLGISLWVITGESWGATLALLYAITYPEKVSGLLLRSTFLARKADINWLFGEHGAPAQSFPEHFESFRTGYKSVSETLQYYKKQLSSEDEFACIKAAKAWCEWESVLSGMYPNHIADLRLITKEKVLDVARLENHYFTHDFFIEDEYIANKVDKLLDVPMWFLHGRQDLISPFAGVYHLTKKLEANPNIKLDILNDVGHSSENVNYANAIRIASDMFYCLMKKRFKIR</sequence>
<dbReference type="GO" id="GO:0005737">
    <property type="term" value="C:cytoplasm"/>
    <property type="evidence" value="ECO:0007669"/>
    <property type="project" value="UniProtKB-SubCell"/>
</dbReference>
<keyword evidence="8 11" id="KW-0645">Protease</keyword>
<comment type="catalytic activity">
    <reaction evidence="1 11 13">
        <text>Release of N-terminal proline from a peptide.</text>
        <dbReference type="EC" id="3.4.11.5"/>
    </reaction>
</comment>
<dbReference type="SUPFAM" id="SSF53474">
    <property type="entry name" value="alpha/beta-Hydrolases"/>
    <property type="match status" value="1"/>
</dbReference>
<evidence type="ECO:0000256" key="9">
    <source>
        <dbReference type="ARBA" id="ARBA00022801"/>
    </source>
</evidence>
<comment type="subcellular location">
    <subcellularLocation>
        <location evidence="2 11">Cytoplasm</location>
    </subcellularLocation>
</comment>
<evidence type="ECO:0000313" key="15">
    <source>
        <dbReference type="EMBL" id="SFD31580.1"/>
    </source>
</evidence>
<protein>
    <recommendedName>
        <fullName evidence="5 11">Proline iminopeptidase</fullName>
        <shortName evidence="11">PIP</shortName>
        <ecNumber evidence="4 11">3.4.11.5</ecNumber>
    </recommendedName>
    <alternativeName>
        <fullName evidence="10 11">Prolyl aminopeptidase</fullName>
    </alternativeName>
</protein>
<dbReference type="STRING" id="1123010.SAMN02745724_04174"/>
<dbReference type="PANTHER" id="PTHR43722">
    <property type="entry name" value="PROLINE IMINOPEPTIDASE"/>
    <property type="match status" value="1"/>
</dbReference>
<evidence type="ECO:0000256" key="7">
    <source>
        <dbReference type="ARBA" id="ARBA00022490"/>
    </source>
</evidence>
<keyword evidence="7 11" id="KW-0963">Cytoplasm</keyword>
<dbReference type="InterPro" id="IPR000073">
    <property type="entry name" value="AB_hydrolase_1"/>
</dbReference>
<evidence type="ECO:0000256" key="6">
    <source>
        <dbReference type="ARBA" id="ARBA00022438"/>
    </source>
</evidence>
<dbReference type="InterPro" id="IPR029058">
    <property type="entry name" value="AB_hydrolase_fold"/>
</dbReference>
<dbReference type="NCBIfam" id="TIGR01249">
    <property type="entry name" value="pro_imino_pep_1"/>
    <property type="match status" value="1"/>
</dbReference>
<evidence type="ECO:0000256" key="13">
    <source>
        <dbReference type="RuleBase" id="RU003421"/>
    </source>
</evidence>
<evidence type="ECO:0000256" key="11">
    <source>
        <dbReference type="PIRNR" id="PIRNR006431"/>
    </source>
</evidence>
<feature type="domain" description="AB hydrolase-1" evidence="14">
    <location>
        <begin position="36"/>
        <end position="297"/>
    </location>
</feature>
<keyword evidence="6 11" id="KW-0031">Aminopeptidase</keyword>
<dbReference type="EC" id="3.4.11.5" evidence="4 11"/>
<dbReference type="AlphaFoldDB" id="A0A1I1RME0"/>
<proteinExistence type="inferred from homology"/>
<dbReference type="Gene3D" id="3.40.50.1820">
    <property type="entry name" value="alpha/beta hydrolase"/>
    <property type="match status" value="1"/>
</dbReference>
<dbReference type="InterPro" id="IPR005944">
    <property type="entry name" value="Pro_iminopeptidase"/>
</dbReference>
<gene>
    <name evidence="15" type="ORF">SAMN02745724_04174</name>
</gene>
<organism evidence="15 16">
    <name type="scientific">Pseudoalteromonas denitrificans DSM 6059</name>
    <dbReference type="NCBI Taxonomy" id="1123010"/>
    <lineage>
        <taxon>Bacteria</taxon>
        <taxon>Pseudomonadati</taxon>
        <taxon>Pseudomonadota</taxon>
        <taxon>Gammaproteobacteria</taxon>
        <taxon>Alteromonadales</taxon>
        <taxon>Pseudoalteromonadaceae</taxon>
        <taxon>Pseudoalteromonas</taxon>
    </lineage>
</organism>
<dbReference type="InterPro" id="IPR002410">
    <property type="entry name" value="Peptidase_S33"/>
</dbReference>
<dbReference type="PANTHER" id="PTHR43722:SF1">
    <property type="entry name" value="PROLINE IMINOPEPTIDASE"/>
    <property type="match status" value="1"/>
</dbReference>
<evidence type="ECO:0000256" key="2">
    <source>
        <dbReference type="ARBA" id="ARBA00004496"/>
    </source>
</evidence>
<feature type="active site" description="Proton donor" evidence="12">
    <location>
        <position position="296"/>
    </location>
</feature>
<comment type="similarity">
    <text evidence="3 11 13">Belongs to the peptidase S33 family.</text>
</comment>
<evidence type="ECO:0000256" key="10">
    <source>
        <dbReference type="ARBA" id="ARBA00029605"/>
    </source>
</evidence>
<dbReference type="RefSeq" id="WP_091989251.1">
    <property type="nucleotide sequence ID" value="NZ_FOLO01000048.1"/>
</dbReference>
<evidence type="ECO:0000259" key="14">
    <source>
        <dbReference type="Pfam" id="PF00561"/>
    </source>
</evidence>
<evidence type="ECO:0000256" key="1">
    <source>
        <dbReference type="ARBA" id="ARBA00001585"/>
    </source>
</evidence>
<feature type="active site" description="Nucleophile" evidence="12">
    <location>
        <position position="110"/>
    </location>
</feature>
<accession>A0A1I1RME0</accession>
<keyword evidence="9 11" id="KW-0378">Hydrolase</keyword>
<dbReference type="PRINTS" id="PR00793">
    <property type="entry name" value="PROAMNOPTASE"/>
</dbReference>
<evidence type="ECO:0000256" key="12">
    <source>
        <dbReference type="PIRSR" id="PIRSR006431-1"/>
    </source>
</evidence>
<dbReference type="Proteomes" id="UP000198862">
    <property type="component" value="Unassembled WGS sequence"/>
</dbReference>
<name>A0A1I1RME0_9GAMM</name>
<dbReference type="GO" id="GO:0004177">
    <property type="term" value="F:aminopeptidase activity"/>
    <property type="evidence" value="ECO:0007669"/>
    <property type="project" value="UniProtKB-UniRule"/>
</dbReference>
<reference evidence="15 16" key="1">
    <citation type="submission" date="2016-10" db="EMBL/GenBank/DDBJ databases">
        <authorList>
            <person name="de Groot N.N."/>
        </authorList>
    </citation>
    <scope>NUCLEOTIDE SEQUENCE [LARGE SCALE GENOMIC DNA]</scope>
    <source>
        <strain evidence="15 16">DSM 6059</strain>
    </source>
</reference>
<evidence type="ECO:0000256" key="4">
    <source>
        <dbReference type="ARBA" id="ARBA00012568"/>
    </source>
</evidence>
<dbReference type="Pfam" id="PF00561">
    <property type="entry name" value="Abhydrolase_1"/>
    <property type="match status" value="1"/>
</dbReference>
<dbReference type="OrthoDB" id="9796770at2"/>
<evidence type="ECO:0000256" key="3">
    <source>
        <dbReference type="ARBA" id="ARBA00010088"/>
    </source>
</evidence>
<feature type="active site" evidence="12">
    <location>
        <position position="265"/>
    </location>
</feature>
<dbReference type="GO" id="GO:0006508">
    <property type="term" value="P:proteolysis"/>
    <property type="evidence" value="ECO:0007669"/>
    <property type="project" value="UniProtKB-KW"/>
</dbReference>
<evidence type="ECO:0000256" key="8">
    <source>
        <dbReference type="ARBA" id="ARBA00022670"/>
    </source>
</evidence>
<evidence type="ECO:0000313" key="16">
    <source>
        <dbReference type="Proteomes" id="UP000198862"/>
    </source>
</evidence>
<dbReference type="EMBL" id="FOLO01000048">
    <property type="protein sequence ID" value="SFD31580.1"/>
    <property type="molecule type" value="Genomic_DNA"/>
</dbReference>